<evidence type="ECO:0000256" key="3">
    <source>
        <dbReference type="PROSITE-ProRule" id="PRU00464"/>
    </source>
</evidence>
<dbReference type="HOGENOM" id="CLU_854986_0_0_9"/>
<dbReference type="GO" id="GO:0003824">
    <property type="term" value="F:catalytic activity"/>
    <property type="evidence" value="ECO:0007669"/>
    <property type="project" value="InterPro"/>
</dbReference>
<dbReference type="SUPFAM" id="SSF54197">
    <property type="entry name" value="HIT-like"/>
    <property type="match status" value="1"/>
</dbReference>
<evidence type="ECO:0000256" key="2">
    <source>
        <dbReference type="PIRSR" id="PIRSR601310-3"/>
    </source>
</evidence>
<protein>
    <submittedName>
        <fullName evidence="5">Histidine triad domain protein</fullName>
    </submittedName>
</protein>
<dbReference type="InterPro" id="IPR001310">
    <property type="entry name" value="Histidine_triad_HIT"/>
</dbReference>
<dbReference type="STRING" id="500633.CLOHIR_00680"/>
<feature type="short sequence motif" description="Histidine triad motif" evidence="2 3">
    <location>
        <begin position="299"/>
        <end position="303"/>
    </location>
</feature>
<dbReference type="eggNOG" id="COG0537">
    <property type="taxonomic scope" value="Bacteria"/>
</dbReference>
<proteinExistence type="predicted"/>
<gene>
    <name evidence="5" type="ORF">CLOHIR_00680</name>
</gene>
<comment type="caution">
    <text evidence="5">The sequence shown here is derived from an EMBL/GenBank/DDBJ whole genome shotgun (WGS) entry which is preliminary data.</text>
</comment>
<dbReference type="InterPro" id="IPR052908">
    <property type="entry name" value="AP-4-A_phosphorylase"/>
</dbReference>
<evidence type="ECO:0000313" key="5">
    <source>
        <dbReference type="EMBL" id="EEA85644.1"/>
    </source>
</evidence>
<dbReference type="PRINTS" id="PR00332">
    <property type="entry name" value="HISTRIAD"/>
</dbReference>
<dbReference type="PANTHER" id="PTHR42997:SF1">
    <property type="entry name" value="AP-4-A PHOSPHORYLASE"/>
    <property type="match status" value="1"/>
</dbReference>
<accession>B6FXS9</accession>
<dbReference type="Gene3D" id="3.30.428.10">
    <property type="entry name" value="HIT-like"/>
    <property type="match status" value="1"/>
</dbReference>
<name>B6FXS9_PEPHT</name>
<reference evidence="5 6" key="1">
    <citation type="submission" date="2008-09" db="EMBL/GenBank/DDBJ databases">
        <authorList>
            <person name="Fulton L."/>
            <person name="Clifton S."/>
            <person name="Fulton B."/>
            <person name="Xu J."/>
            <person name="Minx P."/>
            <person name="Pepin K.H."/>
            <person name="Johnson M."/>
            <person name="Thiruvilangam P."/>
            <person name="Bhonagiri V."/>
            <person name="Nash W.E."/>
            <person name="Mardis E.R."/>
            <person name="Wilson R.K."/>
        </authorList>
    </citation>
    <scope>NUCLEOTIDE SEQUENCE [LARGE SCALE GENOMIC DNA]</scope>
    <source>
        <strain evidence="5 6">DSM 13275</strain>
    </source>
</reference>
<dbReference type="RefSeq" id="WP_006439591.1">
    <property type="nucleotide sequence ID" value="NZ_DS995356.1"/>
</dbReference>
<sequence length="329" mass="39237">MSIIDSEYYKVKKKLGHRPSRVELFENMDFETYIEIKKNSKENIFKDYIGYLMSIDELDCNEKEEIEGFCWRFIKMIENTRMSKSYKMPFLLAFYNNGNLKSIVADEDLYKSFKAFYSIKENTADMYADKNTEKFAQWGREEYVELAKQNPVKYMLKSESEFFELDRDKIVVRRLEEFKDNKFFVDNIRDAIEFRTKEYYKTRYDEVKDMSCIFCDLKEYVLENDLAFAIFDKFPVTKGHMLFIPKRHIANFFDLTKEEREAIFDLVDEGKKLLDEKYSPDAYNVGVNVGEYSGQSVMHVHIHLMPRYIGDTKYPKGGVRGVIPEKMSY</sequence>
<evidence type="ECO:0000259" key="4">
    <source>
        <dbReference type="PROSITE" id="PS51084"/>
    </source>
</evidence>
<dbReference type="Pfam" id="PF01230">
    <property type="entry name" value="HIT"/>
    <property type="match status" value="1"/>
</dbReference>
<dbReference type="InterPro" id="IPR036265">
    <property type="entry name" value="HIT-like_sf"/>
</dbReference>
<dbReference type="EMBL" id="ABWP01000028">
    <property type="protein sequence ID" value="EEA85644.1"/>
    <property type="molecule type" value="Genomic_DNA"/>
</dbReference>
<reference evidence="5 6" key="2">
    <citation type="submission" date="2008-10" db="EMBL/GenBank/DDBJ databases">
        <title>Draft genome sequence of Clostridium hiranonis (DSM 13275).</title>
        <authorList>
            <person name="Sudarsanam P."/>
            <person name="Ley R."/>
            <person name="Guruge J."/>
            <person name="Turnbaugh P.J."/>
            <person name="Mahowald M."/>
            <person name="Liep D."/>
            <person name="Gordon J."/>
        </authorList>
    </citation>
    <scope>NUCLEOTIDE SEQUENCE [LARGE SCALE GENOMIC DNA]</scope>
    <source>
        <strain evidence="5 6">DSM 13275</strain>
    </source>
</reference>
<organism evidence="5 6">
    <name type="scientific">Peptacetobacter hiranonis (strain DSM 13275 / JCM 10541 / KCTC 15199 / TO-931)</name>
    <name type="common">Clostridium hiranonis</name>
    <dbReference type="NCBI Taxonomy" id="500633"/>
    <lineage>
        <taxon>Bacteria</taxon>
        <taxon>Bacillati</taxon>
        <taxon>Bacillota</taxon>
        <taxon>Clostridia</taxon>
        <taxon>Peptostreptococcales</taxon>
        <taxon>Peptostreptococcaceae</taxon>
        <taxon>Peptacetobacter</taxon>
    </lineage>
</organism>
<dbReference type="eggNOG" id="COG1061">
    <property type="taxonomic scope" value="Bacteria"/>
</dbReference>
<dbReference type="InterPro" id="IPR019808">
    <property type="entry name" value="Histidine_triad_CS"/>
</dbReference>
<feature type="domain" description="HIT" evidence="4">
    <location>
        <begin position="221"/>
        <end position="314"/>
    </location>
</feature>
<evidence type="ECO:0000313" key="6">
    <source>
        <dbReference type="Proteomes" id="UP000003178"/>
    </source>
</evidence>
<evidence type="ECO:0000256" key="1">
    <source>
        <dbReference type="PIRSR" id="PIRSR601310-1"/>
    </source>
</evidence>
<dbReference type="InterPro" id="IPR011146">
    <property type="entry name" value="HIT-like"/>
</dbReference>
<keyword evidence="6" id="KW-1185">Reference proteome</keyword>
<dbReference type="Proteomes" id="UP000003178">
    <property type="component" value="Unassembled WGS sequence"/>
</dbReference>
<dbReference type="PROSITE" id="PS51084">
    <property type="entry name" value="HIT_2"/>
    <property type="match status" value="1"/>
</dbReference>
<dbReference type="PROSITE" id="PS00892">
    <property type="entry name" value="HIT_1"/>
    <property type="match status" value="1"/>
</dbReference>
<dbReference type="AlphaFoldDB" id="B6FXS9"/>
<feature type="active site" description="Tele-AMP-histidine intermediate" evidence="1">
    <location>
        <position position="301"/>
    </location>
</feature>
<dbReference type="PANTHER" id="PTHR42997">
    <property type="entry name" value="HIT FAMILY HYDROLASE"/>
    <property type="match status" value="1"/>
</dbReference>